<dbReference type="InterPro" id="IPR025698">
    <property type="entry name" value="2TM_dom"/>
</dbReference>
<accession>A0ABY9BB92</accession>
<evidence type="ECO:0000313" key="5">
    <source>
        <dbReference type="Proteomes" id="UP001431572"/>
    </source>
</evidence>
<feature type="transmembrane region" description="Helical" evidence="2">
    <location>
        <begin position="30"/>
        <end position="48"/>
    </location>
</feature>
<geneLocation type="plasmid" evidence="4 5">
    <name>unnamed3</name>
</geneLocation>
<evidence type="ECO:0000256" key="2">
    <source>
        <dbReference type="SAM" id="Phobius"/>
    </source>
</evidence>
<protein>
    <submittedName>
        <fullName evidence="4">2TM domain-containing protein</fullName>
    </submittedName>
</protein>
<keyword evidence="2" id="KW-1133">Transmembrane helix</keyword>
<proteinExistence type="predicted"/>
<reference evidence="4" key="1">
    <citation type="journal article" date="2024" name="Nature">
        <title>Anoxygenic phototroph of the Chloroflexota uses a type I reaction centre.</title>
        <authorList>
            <person name="Tsuji J.M."/>
            <person name="Shaw N.A."/>
            <person name="Nagashima S."/>
            <person name="Venkiteswaran J.J."/>
            <person name="Schiff S.L."/>
            <person name="Watanabe T."/>
            <person name="Fukui M."/>
            <person name="Hanada S."/>
            <person name="Tank M."/>
            <person name="Neufeld J.D."/>
        </authorList>
    </citation>
    <scope>NUCLEOTIDE SEQUENCE</scope>
    <source>
        <strain evidence="4">L227-S17</strain>
    </source>
</reference>
<gene>
    <name evidence="4" type="ORF">OZ401_005090</name>
</gene>
<dbReference type="Pfam" id="PF13239">
    <property type="entry name" value="2TM"/>
    <property type="match status" value="1"/>
</dbReference>
<keyword evidence="4" id="KW-0614">Plasmid</keyword>
<keyword evidence="5" id="KW-1185">Reference proteome</keyword>
<keyword evidence="2" id="KW-0472">Membrane</keyword>
<sequence>MNNSTGNDQSYLNAYQAAEKRVKAKIGFKWHLASYLVVNSFLIVAYLLSCWDGSNWNWSYPWFVWTLGGWGIGVMFNFLAVYIFPDNHVTNQKMIGQELQRMGVASPTLAPTATYSPSGQPVAAVPPIQDTNL</sequence>
<feature type="transmembrane region" description="Helical" evidence="2">
    <location>
        <begin position="60"/>
        <end position="84"/>
    </location>
</feature>
<feature type="domain" description="2TM" evidence="3">
    <location>
        <begin position="16"/>
        <end position="87"/>
    </location>
</feature>
<name>A0ABY9BB92_9CHLR</name>
<evidence type="ECO:0000256" key="1">
    <source>
        <dbReference type="SAM" id="MobiDB-lite"/>
    </source>
</evidence>
<dbReference type="Proteomes" id="UP001431572">
    <property type="component" value="Plasmid unnamed3"/>
</dbReference>
<evidence type="ECO:0000313" key="4">
    <source>
        <dbReference type="EMBL" id="WJW70453.1"/>
    </source>
</evidence>
<organism evidence="4 5">
    <name type="scientific">Candidatus Chlorohelix allophototropha</name>
    <dbReference type="NCBI Taxonomy" id="3003348"/>
    <lineage>
        <taxon>Bacteria</taxon>
        <taxon>Bacillati</taxon>
        <taxon>Chloroflexota</taxon>
        <taxon>Chloroflexia</taxon>
        <taxon>Candidatus Chloroheliales</taxon>
        <taxon>Candidatus Chloroheliaceae</taxon>
        <taxon>Candidatus Chlorohelix</taxon>
    </lineage>
</organism>
<dbReference type="EMBL" id="CP128403">
    <property type="protein sequence ID" value="WJW70453.1"/>
    <property type="molecule type" value="Genomic_DNA"/>
</dbReference>
<feature type="region of interest" description="Disordered" evidence="1">
    <location>
        <begin position="113"/>
        <end position="133"/>
    </location>
</feature>
<evidence type="ECO:0000259" key="3">
    <source>
        <dbReference type="Pfam" id="PF13239"/>
    </source>
</evidence>
<keyword evidence="2" id="KW-0812">Transmembrane</keyword>
<dbReference type="RefSeq" id="WP_341472320.1">
    <property type="nucleotide sequence ID" value="NZ_CP128403.1"/>
</dbReference>